<proteinExistence type="predicted"/>
<dbReference type="PROSITE" id="PS50188">
    <property type="entry name" value="B302_SPRY"/>
    <property type="match status" value="1"/>
</dbReference>
<accession>A0ABD2J879</accession>
<dbReference type="InterPro" id="IPR013320">
    <property type="entry name" value="ConA-like_dom_sf"/>
</dbReference>
<dbReference type="Gene3D" id="2.60.120.920">
    <property type="match status" value="1"/>
</dbReference>
<keyword evidence="3" id="KW-1185">Reference proteome</keyword>
<evidence type="ECO:0000259" key="1">
    <source>
        <dbReference type="PROSITE" id="PS50188"/>
    </source>
</evidence>
<dbReference type="Pfam" id="PF00622">
    <property type="entry name" value="SPRY"/>
    <property type="match status" value="1"/>
</dbReference>
<sequence>MEKEQKQRKALLNFRQNYWDANVCHEKLEIIGDKNLIVHYKGNFSGLYRSVFAKHPILLNNNSSDIFYYEISIGNKKNWLINFFGFSVKQPKKLEEIIRNEKGTYAFDSEGWICINGKRKGTNGKYSYGSGDIVGIAVNSATRQIIFTKNGLRLDSSDFFVASSFADDSFLPFVSLYDTGDKIEANFGPNFKFDLQLSEE</sequence>
<organism evidence="2 3">
    <name type="scientific">Heterodera schachtii</name>
    <name type="common">Sugarbeet cyst nematode worm</name>
    <name type="synonym">Tylenchus schachtii</name>
    <dbReference type="NCBI Taxonomy" id="97005"/>
    <lineage>
        <taxon>Eukaryota</taxon>
        <taxon>Metazoa</taxon>
        <taxon>Ecdysozoa</taxon>
        <taxon>Nematoda</taxon>
        <taxon>Chromadorea</taxon>
        <taxon>Rhabditida</taxon>
        <taxon>Tylenchina</taxon>
        <taxon>Tylenchomorpha</taxon>
        <taxon>Tylenchoidea</taxon>
        <taxon>Heteroderidae</taxon>
        <taxon>Heteroderinae</taxon>
        <taxon>Heterodera</taxon>
    </lineage>
</organism>
<dbReference type="SMART" id="SM00449">
    <property type="entry name" value="SPRY"/>
    <property type="match status" value="1"/>
</dbReference>
<dbReference type="Proteomes" id="UP001620645">
    <property type="component" value="Unassembled WGS sequence"/>
</dbReference>
<dbReference type="InterPro" id="IPR044736">
    <property type="entry name" value="Gid1/RanBPM/SPLA_SPRY"/>
</dbReference>
<feature type="domain" description="B30.2/SPRY" evidence="1">
    <location>
        <begin position="1"/>
        <end position="192"/>
    </location>
</feature>
<dbReference type="AlphaFoldDB" id="A0ABD2J879"/>
<dbReference type="InterPro" id="IPR001870">
    <property type="entry name" value="B30.2/SPRY"/>
</dbReference>
<dbReference type="InterPro" id="IPR003877">
    <property type="entry name" value="SPRY_dom"/>
</dbReference>
<gene>
    <name evidence="2" type="ORF">niasHS_008591</name>
</gene>
<name>A0ABD2J879_HETSC</name>
<protein>
    <recommendedName>
        <fullName evidence="1">B30.2/SPRY domain-containing protein</fullName>
    </recommendedName>
</protein>
<dbReference type="SUPFAM" id="SSF49899">
    <property type="entry name" value="Concanavalin A-like lectins/glucanases"/>
    <property type="match status" value="1"/>
</dbReference>
<dbReference type="EMBL" id="JBICCN010000188">
    <property type="protein sequence ID" value="KAL3086804.1"/>
    <property type="molecule type" value="Genomic_DNA"/>
</dbReference>
<evidence type="ECO:0000313" key="2">
    <source>
        <dbReference type="EMBL" id="KAL3086804.1"/>
    </source>
</evidence>
<evidence type="ECO:0000313" key="3">
    <source>
        <dbReference type="Proteomes" id="UP001620645"/>
    </source>
</evidence>
<dbReference type="InterPro" id="IPR043136">
    <property type="entry name" value="B30.2/SPRY_sf"/>
</dbReference>
<reference evidence="2 3" key="1">
    <citation type="submission" date="2024-10" db="EMBL/GenBank/DDBJ databases">
        <authorList>
            <person name="Kim D."/>
        </authorList>
    </citation>
    <scope>NUCLEOTIDE SEQUENCE [LARGE SCALE GENOMIC DNA]</scope>
    <source>
        <strain evidence="2">Taebaek</strain>
    </source>
</reference>
<comment type="caution">
    <text evidence="2">The sequence shown here is derived from an EMBL/GenBank/DDBJ whole genome shotgun (WGS) entry which is preliminary data.</text>
</comment>
<dbReference type="CDD" id="cd12885">
    <property type="entry name" value="SPRY_RanBP_like"/>
    <property type="match status" value="1"/>
</dbReference>